<evidence type="ECO:0000313" key="1">
    <source>
        <dbReference type="EMBL" id="GAA2201077.1"/>
    </source>
</evidence>
<protein>
    <recommendedName>
        <fullName evidence="3">Acyl-CoA thioester hydrolase</fullName>
    </recommendedName>
</protein>
<dbReference type="Proteomes" id="UP001500432">
    <property type="component" value="Unassembled WGS sequence"/>
</dbReference>
<dbReference type="RefSeq" id="WP_344299975.1">
    <property type="nucleotide sequence ID" value="NZ_BAAAQW010000006.1"/>
</dbReference>
<organism evidence="1 2">
    <name type="scientific">Sinomonas flava</name>
    <dbReference type="NCBI Taxonomy" id="496857"/>
    <lineage>
        <taxon>Bacteria</taxon>
        <taxon>Bacillati</taxon>
        <taxon>Actinomycetota</taxon>
        <taxon>Actinomycetes</taxon>
        <taxon>Micrococcales</taxon>
        <taxon>Micrococcaceae</taxon>
        <taxon>Sinomonas</taxon>
    </lineage>
</organism>
<accession>A0ABP5NNB7</accession>
<sequence length="164" mass="17716">MTEASGAVVREAVTRTVEWVDTDAAGHHHNSFVLRSVEAAEARLFRRLGVLEAYFGAAPRVRQEVDYLSKLYFGQEATTVLELEAIGRSSMTFRFQVWGEAHDGGPSGRVERRLAASGRFVTVHVPKDSEASAPWPEAIRAAVEAEAAVEAGDEAPHGEATAPA</sequence>
<dbReference type="CDD" id="cd00586">
    <property type="entry name" value="4HBT"/>
    <property type="match status" value="1"/>
</dbReference>
<dbReference type="EMBL" id="BAAAQW010000006">
    <property type="protein sequence ID" value="GAA2201077.1"/>
    <property type="molecule type" value="Genomic_DNA"/>
</dbReference>
<reference evidence="2" key="1">
    <citation type="journal article" date="2019" name="Int. J. Syst. Evol. Microbiol.">
        <title>The Global Catalogue of Microorganisms (GCM) 10K type strain sequencing project: providing services to taxonomists for standard genome sequencing and annotation.</title>
        <authorList>
            <consortium name="The Broad Institute Genomics Platform"/>
            <consortium name="The Broad Institute Genome Sequencing Center for Infectious Disease"/>
            <person name="Wu L."/>
            <person name="Ma J."/>
        </authorList>
    </citation>
    <scope>NUCLEOTIDE SEQUENCE [LARGE SCALE GENOMIC DNA]</scope>
    <source>
        <strain evidence="2">JCM 16034</strain>
    </source>
</reference>
<proteinExistence type="predicted"/>
<comment type="caution">
    <text evidence="1">The sequence shown here is derived from an EMBL/GenBank/DDBJ whole genome shotgun (WGS) entry which is preliminary data.</text>
</comment>
<dbReference type="Pfam" id="PF13279">
    <property type="entry name" value="4HBT_2"/>
    <property type="match status" value="1"/>
</dbReference>
<dbReference type="SUPFAM" id="SSF54637">
    <property type="entry name" value="Thioesterase/thiol ester dehydrase-isomerase"/>
    <property type="match status" value="1"/>
</dbReference>
<keyword evidence="2" id="KW-1185">Reference proteome</keyword>
<evidence type="ECO:0000313" key="2">
    <source>
        <dbReference type="Proteomes" id="UP001500432"/>
    </source>
</evidence>
<name>A0ABP5NNB7_9MICC</name>
<gene>
    <name evidence="1" type="ORF">GCM10009849_24130</name>
</gene>
<evidence type="ECO:0008006" key="3">
    <source>
        <dbReference type="Google" id="ProtNLM"/>
    </source>
</evidence>
<dbReference type="Gene3D" id="3.10.129.10">
    <property type="entry name" value="Hotdog Thioesterase"/>
    <property type="match status" value="1"/>
</dbReference>
<dbReference type="InterPro" id="IPR029069">
    <property type="entry name" value="HotDog_dom_sf"/>
</dbReference>